<dbReference type="NCBIfam" id="TIGR03592">
    <property type="entry name" value="yidC_oxa1_cterm"/>
    <property type="match status" value="1"/>
</dbReference>
<reference evidence="13" key="2">
    <citation type="journal article" date="2021" name="PeerJ">
        <title>Extensive microbial diversity within the chicken gut microbiome revealed by metagenomics and culture.</title>
        <authorList>
            <person name="Gilroy R."/>
            <person name="Ravi A."/>
            <person name="Getino M."/>
            <person name="Pursley I."/>
            <person name="Horton D.L."/>
            <person name="Alikhan N.F."/>
            <person name="Baker D."/>
            <person name="Gharbi K."/>
            <person name="Hall N."/>
            <person name="Watson M."/>
            <person name="Adriaenssens E.M."/>
            <person name="Foster-Nyarko E."/>
            <person name="Jarju S."/>
            <person name="Secka A."/>
            <person name="Antonio M."/>
            <person name="Oren A."/>
            <person name="Chaudhuri R.R."/>
            <person name="La Ragione R."/>
            <person name="Hildebrand F."/>
            <person name="Pallen M.J."/>
        </authorList>
    </citation>
    <scope>NUCLEOTIDE SEQUENCE</scope>
    <source>
        <strain evidence="13">13361</strain>
    </source>
</reference>
<reference evidence="13" key="1">
    <citation type="submission" date="2020-10" db="EMBL/GenBank/DDBJ databases">
        <authorList>
            <person name="Gilroy R."/>
        </authorList>
    </citation>
    <scope>NUCLEOTIDE SEQUENCE</scope>
    <source>
        <strain evidence="13">13361</strain>
    </source>
</reference>
<keyword evidence="6 11" id="KW-1133">Transmembrane helix</keyword>
<feature type="transmembrane region" description="Helical" evidence="11">
    <location>
        <begin position="206"/>
        <end position="228"/>
    </location>
</feature>
<keyword evidence="5" id="KW-0653">Protein transport</keyword>
<keyword evidence="4 9" id="KW-0812">Transmembrane</keyword>
<keyword evidence="2" id="KW-0813">Transport</keyword>
<evidence type="ECO:0000313" key="13">
    <source>
        <dbReference type="EMBL" id="HIQ67688.1"/>
    </source>
</evidence>
<evidence type="ECO:0000256" key="7">
    <source>
        <dbReference type="ARBA" id="ARBA00023136"/>
    </source>
</evidence>
<evidence type="ECO:0000256" key="11">
    <source>
        <dbReference type="SAM" id="Phobius"/>
    </source>
</evidence>
<feature type="transmembrane region" description="Helical" evidence="11">
    <location>
        <begin position="263"/>
        <end position="286"/>
    </location>
</feature>
<evidence type="ECO:0000256" key="6">
    <source>
        <dbReference type="ARBA" id="ARBA00022989"/>
    </source>
</evidence>
<dbReference type="GO" id="GO:0051205">
    <property type="term" value="P:protein insertion into membrane"/>
    <property type="evidence" value="ECO:0007669"/>
    <property type="project" value="TreeGrafter"/>
</dbReference>
<keyword evidence="8" id="KW-0143">Chaperone</keyword>
<dbReference type="GO" id="GO:0005886">
    <property type="term" value="C:plasma membrane"/>
    <property type="evidence" value="ECO:0007669"/>
    <property type="project" value="UniProtKB-SubCell"/>
</dbReference>
<dbReference type="PANTHER" id="PTHR12428:SF65">
    <property type="entry name" value="CYTOCHROME C OXIDASE ASSEMBLY PROTEIN COX18, MITOCHONDRIAL"/>
    <property type="match status" value="1"/>
</dbReference>
<dbReference type="InterPro" id="IPR001708">
    <property type="entry name" value="YidC/ALB3/OXA1/COX18"/>
</dbReference>
<evidence type="ECO:0000256" key="3">
    <source>
        <dbReference type="ARBA" id="ARBA00022475"/>
    </source>
</evidence>
<name>A0A9D0Z2B9_9FIRM</name>
<dbReference type="PANTHER" id="PTHR12428">
    <property type="entry name" value="OXA1"/>
    <property type="match status" value="1"/>
</dbReference>
<feature type="domain" description="Membrane insertase YidC/Oxa/ALB C-terminal" evidence="12">
    <location>
        <begin position="29"/>
        <end position="298"/>
    </location>
</feature>
<keyword evidence="3" id="KW-1003">Cell membrane</keyword>
<evidence type="ECO:0000256" key="9">
    <source>
        <dbReference type="RuleBase" id="RU003945"/>
    </source>
</evidence>
<dbReference type="GO" id="GO:0015031">
    <property type="term" value="P:protein transport"/>
    <property type="evidence" value="ECO:0007669"/>
    <property type="project" value="UniProtKB-KW"/>
</dbReference>
<accession>A0A9D0Z2B9</accession>
<feature type="transmembrane region" description="Helical" evidence="11">
    <location>
        <begin position="29"/>
        <end position="49"/>
    </location>
</feature>
<evidence type="ECO:0000256" key="4">
    <source>
        <dbReference type="ARBA" id="ARBA00022692"/>
    </source>
</evidence>
<feature type="region of interest" description="Disordered" evidence="10">
    <location>
        <begin position="330"/>
        <end position="411"/>
    </location>
</feature>
<dbReference type="Proteomes" id="UP000886796">
    <property type="component" value="Unassembled WGS sequence"/>
</dbReference>
<comment type="subcellular location">
    <subcellularLocation>
        <location evidence="1">Cell membrane</location>
        <topology evidence="1">Multi-pass membrane protein</topology>
    </subcellularLocation>
    <subcellularLocation>
        <location evidence="9">Membrane</location>
        <topology evidence="9">Multi-pass membrane protein</topology>
    </subcellularLocation>
</comment>
<evidence type="ECO:0000256" key="1">
    <source>
        <dbReference type="ARBA" id="ARBA00004651"/>
    </source>
</evidence>
<feature type="transmembrane region" description="Helical" evidence="11">
    <location>
        <begin position="7"/>
        <end position="23"/>
    </location>
</feature>
<dbReference type="CDD" id="cd20070">
    <property type="entry name" value="5TM_YidC_Alb3"/>
    <property type="match status" value="1"/>
</dbReference>
<evidence type="ECO:0000313" key="14">
    <source>
        <dbReference type="Proteomes" id="UP000886796"/>
    </source>
</evidence>
<dbReference type="InterPro" id="IPR047196">
    <property type="entry name" value="YidC_ALB_C"/>
</dbReference>
<evidence type="ECO:0000259" key="12">
    <source>
        <dbReference type="Pfam" id="PF02096"/>
    </source>
</evidence>
<evidence type="ECO:0000256" key="2">
    <source>
        <dbReference type="ARBA" id="ARBA00022448"/>
    </source>
</evidence>
<evidence type="ECO:0000256" key="8">
    <source>
        <dbReference type="ARBA" id="ARBA00023186"/>
    </source>
</evidence>
<feature type="transmembrane region" description="Helical" evidence="11">
    <location>
        <begin position="91"/>
        <end position="112"/>
    </location>
</feature>
<evidence type="ECO:0000256" key="5">
    <source>
        <dbReference type="ARBA" id="ARBA00022927"/>
    </source>
</evidence>
<dbReference type="GO" id="GO:0032977">
    <property type="term" value="F:membrane insertase activity"/>
    <property type="evidence" value="ECO:0007669"/>
    <property type="project" value="InterPro"/>
</dbReference>
<keyword evidence="7 11" id="KW-0472">Membrane</keyword>
<gene>
    <name evidence="13" type="primary">yidC</name>
    <name evidence="13" type="ORF">IAB74_04155</name>
</gene>
<organism evidence="13 14">
    <name type="scientific">Candidatus Faecousia excrementigallinarum</name>
    <dbReference type="NCBI Taxonomy" id="2840806"/>
    <lineage>
        <taxon>Bacteria</taxon>
        <taxon>Bacillati</taxon>
        <taxon>Bacillota</taxon>
        <taxon>Clostridia</taxon>
        <taxon>Eubacteriales</taxon>
        <taxon>Oscillospiraceae</taxon>
        <taxon>Faecousia</taxon>
    </lineage>
</organism>
<protein>
    <submittedName>
        <fullName evidence="13">Membrane protein insertase YidC</fullName>
    </submittedName>
</protein>
<sequence length="411" mass="46734">MILAFQLSDLITIPFGYLLGWLYQLTSNYGLALILFALLVKLVLMPASAKGKKSTMKMSRLTPQMNLIREKYANDQQKMNMAIQELYKKEGVSMTGGCLWSLLPLLVLLPLYSVVRQPIIYMLHESLETTSTIMNTIKEAMPDLVNGNNLFYEQMLAAPLLPQFAEELKGIVSNPQTLEGLNFQFLGIDLAAIPNIAIWNWSKYDWAHWGLLLMPVLSVGSQFLSMFVMQKMNNSLVTNEKGIQDQEAAKESQMNKTNKTMMYIMPLMTLWIGFTVPAALSLYWFIQGVVTTASDAYLTAKYRKIYDAEDAERLQKALEAERLEMEKERLRAQKRAENPDGITENTSKKKLQKAQQREEAAAKAAAQREYAAKRGLLPEEPEKEDTSLSGIPSRPYCKGRAYNPNRYHRED</sequence>
<comment type="caution">
    <text evidence="13">The sequence shown here is derived from an EMBL/GenBank/DDBJ whole genome shotgun (WGS) entry which is preliminary data.</text>
</comment>
<evidence type="ECO:0000256" key="10">
    <source>
        <dbReference type="SAM" id="MobiDB-lite"/>
    </source>
</evidence>
<dbReference type="Pfam" id="PF02096">
    <property type="entry name" value="60KD_IMP"/>
    <property type="match status" value="1"/>
</dbReference>
<dbReference type="EMBL" id="DVFK01000061">
    <property type="protein sequence ID" value="HIQ67688.1"/>
    <property type="molecule type" value="Genomic_DNA"/>
</dbReference>
<proteinExistence type="inferred from homology"/>
<dbReference type="InterPro" id="IPR028055">
    <property type="entry name" value="YidC/Oxa/ALB_C"/>
</dbReference>
<dbReference type="AlphaFoldDB" id="A0A9D0Z2B9"/>
<comment type="similarity">
    <text evidence="9">Belongs to the OXA1/ALB3/YidC family.</text>
</comment>